<sequence>MKSFTLISSLALLSLANAQVSNSTGGGAVGGSNSTTGGGAGSSNGTGGAGGVGGSNGTGGAGGSNGSGGAGGDSSSVSTAGANQFGASSVAFAGVVGAAAALLL</sequence>
<gene>
    <name evidence="3" type="ORF">BN7_3537</name>
</gene>
<evidence type="ECO:0000313" key="4">
    <source>
        <dbReference type="Proteomes" id="UP000009328"/>
    </source>
</evidence>
<dbReference type="InParanoid" id="K0KRM0"/>
<feature type="region of interest" description="Disordered" evidence="1">
    <location>
        <begin position="22"/>
        <end position="78"/>
    </location>
</feature>
<evidence type="ECO:0000256" key="1">
    <source>
        <dbReference type="SAM" id="MobiDB-lite"/>
    </source>
</evidence>
<keyword evidence="2" id="KW-0732">Signal</keyword>
<dbReference type="HOGENOM" id="CLU_2252150_0_0_1"/>
<organism evidence="3 4">
    <name type="scientific">Wickerhamomyces ciferrii (strain ATCC 14091 / BCRC 22168 / CBS 111 / JCM 3599 / NBRC 0793 / NRRL Y-1031 F-60-10)</name>
    <name type="common">Yeast</name>
    <name type="synonym">Pichia ciferrii</name>
    <dbReference type="NCBI Taxonomy" id="1206466"/>
    <lineage>
        <taxon>Eukaryota</taxon>
        <taxon>Fungi</taxon>
        <taxon>Dikarya</taxon>
        <taxon>Ascomycota</taxon>
        <taxon>Saccharomycotina</taxon>
        <taxon>Saccharomycetes</taxon>
        <taxon>Phaffomycetales</taxon>
        <taxon>Wickerhamomycetaceae</taxon>
        <taxon>Wickerhamomyces</taxon>
    </lineage>
</organism>
<evidence type="ECO:0000256" key="2">
    <source>
        <dbReference type="SAM" id="SignalP"/>
    </source>
</evidence>
<dbReference type="Proteomes" id="UP000009328">
    <property type="component" value="Unassembled WGS sequence"/>
</dbReference>
<evidence type="ECO:0000313" key="3">
    <source>
        <dbReference type="EMBL" id="CCH43983.1"/>
    </source>
</evidence>
<reference evidence="3 4" key="1">
    <citation type="journal article" date="2012" name="Eukaryot. Cell">
        <title>Draft genome sequence of Wickerhamomyces ciferrii NRRL Y-1031 F-60-10.</title>
        <authorList>
            <person name="Schneider J."/>
            <person name="Andrea H."/>
            <person name="Blom J."/>
            <person name="Jaenicke S."/>
            <person name="Ruckert C."/>
            <person name="Schorsch C."/>
            <person name="Szczepanowski R."/>
            <person name="Farwick M."/>
            <person name="Goesmann A."/>
            <person name="Puhler A."/>
            <person name="Schaffer S."/>
            <person name="Tauch A."/>
            <person name="Kohler T."/>
            <person name="Brinkrolf K."/>
        </authorList>
    </citation>
    <scope>NUCLEOTIDE SEQUENCE [LARGE SCALE GENOMIC DNA]</scope>
    <source>
        <strain evidence="4">ATCC 14091 / BCRC 22168 / CBS 111 / JCM 3599 / NBRC 0793 / NRRL Y-1031 F-60-10</strain>
    </source>
</reference>
<feature type="chain" id="PRO_5003834476" evidence="2">
    <location>
        <begin position="19"/>
        <end position="104"/>
    </location>
</feature>
<comment type="caution">
    <text evidence="3">The sequence shown here is derived from an EMBL/GenBank/DDBJ whole genome shotgun (WGS) entry which is preliminary data.</text>
</comment>
<keyword evidence="4" id="KW-1185">Reference proteome</keyword>
<protein>
    <submittedName>
        <fullName evidence="3">Secreted protein</fullName>
    </submittedName>
</protein>
<dbReference type="AlphaFoldDB" id="K0KRM0"/>
<feature type="signal peptide" evidence="2">
    <location>
        <begin position="1"/>
        <end position="18"/>
    </location>
</feature>
<name>K0KRM0_WICCF</name>
<proteinExistence type="predicted"/>
<feature type="compositionally biased region" description="Gly residues" evidence="1">
    <location>
        <begin position="24"/>
        <end position="72"/>
    </location>
</feature>
<dbReference type="EMBL" id="CAIF01000098">
    <property type="protein sequence ID" value="CCH43983.1"/>
    <property type="molecule type" value="Genomic_DNA"/>
</dbReference>
<accession>K0KRM0</accession>